<comment type="caution">
    <text evidence="2">The sequence shown here is derived from an EMBL/GenBank/DDBJ whole genome shotgun (WGS) entry which is preliminary data.</text>
</comment>
<protein>
    <submittedName>
        <fullName evidence="2">Uncharacterized protein</fullName>
    </submittedName>
</protein>
<evidence type="ECO:0000313" key="3">
    <source>
        <dbReference type="Proteomes" id="UP000285084"/>
    </source>
</evidence>
<evidence type="ECO:0000256" key="1">
    <source>
        <dbReference type="SAM" id="MobiDB-lite"/>
    </source>
</evidence>
<name>A0A420MA88_FUSOX</name>
<dbReference type="EMBL" id="MRCX01000530">
    <property type="protein sequence ID" value="RKK64386.1"/>
    <property type="molecule type" value="Genomic_DNA"/>
</dbReference>
<reference evidence="2 3" key="1">
    <citation type="journal article" date="2018" name="Sci. Rep.">
        <title>Characterisation of pathogen-specific regions and novel effector candidates in Fusarium oxysporum f. sp. cepae.</title>
        <authorList>
            <person name="Armitage A.D."/>
            <person name="Taylor A."/>
            <person name="Sobczyk M.K."/>
            <person name="Baxter L."/>
            <person name="Greenfield B.P."/>
            <person name="Bates H.J."/>
            <person name="Wilson F."/>
            <person name="Jackson A.C."/>
            <person name="Ott S."/>
            <person name="Harrison R.J."/>
            <person name="Clarkson J.P."/>
        </authorList>
    </citation>
    <scope>NUCLEOTIDE SEQUENCE [LARGE SCALE GENOMIC DNA]</scope>
    <source>
        <strain evidence="2 3">Fo_A13</strain>
    </source>
</reference>
<accession>A0A420MA88</accession>
<dbReference type="VEuPathDB" id="FungiDB:HZS61_016215"/>
<dbReference type="VEuPathDB" id="FungiDB:FOC4_g10006206"/>
<dbReference type="VEuPathDB" id="FungiDB:FOXG_13750"/>
<feature type="region of interest" description="Disordered" evidence="1">
    <location>
        <begin position="82"/>
        <end position="102"/>
    </location>
</feature>
<organism evidence="2 3">
    <name type="scientific">Fusarium oxysporum</name>
    <name type="common">Fusarium vascular wilt</name>
    <dbReference type="NCBI Taxonomy" id="5507"/>
    <lineage>
        <taxon>Eukaryota</taxon>
        <taxon>Fungi</taxon>
        <taxon>Dikarya</taxon>
        <taxon>Ascomycota</taxon>
        <taxon>Pezizomycotina</taxon>
        <taxon>Sordariomycetes</taxon>
        <taxon>Hypocreomycetidae</taxon>
        <taxon>Hypocreales</taxon>
        <taxon>Nectriaceae</taxon>
        <taxon>Fusarium</taxon>
        <taxon>Fusarium oxysporum species complex</taxon>
    </lineage>
</organism>
<evidence type="ECO:0000313" key="2">
    <source>
        <dbReference type="EMBL" id="RKK64386.1"/>
    </source>
</evidence>
<sequence length="102" mass="11625">MCNYIYVRTAPIVTFLTNTCLTQKELSCQHYYHLVQSWCPKYMKTERRCLPTIVSRQYWGNDICGEFSRNCITKKSGIDKHHGQVPAANGSNPANAPPRTGD</sequence>
<feature type="compositionally biased region" description="Low complexity" evidence="1">
    <location>
        <begin position="86"/>
        <end position="102"/>
    </location>
</feature>
<dbReference type="VEuPathDB" id="FungiDB:FOZG_16199"/>
<dbReference type="Proteomes" id="UP000285084">
    <property type="component" value="Unassembled WGS sequence"/>
</dbReference>
<proteinExistence type="predicted"/>
<dbReference type="AlphaFoldDB" id="A0A420MA88"/>
<dbReference type="VEuPathDB" id="FungiDB:FOMG_10144"/>
<dbReference type="VEuPathDB" id="FungiDB:FOC1_g10005075"/>
<gene>
    <name evidence="2" type="ORF">BFJ69_g16741</name>
</gene>
<dbReference type="VEuPathDB" id="FungiDB:FOIG_04576"/>